<feature type="compositionally biased region" description="Basic and acidic residues" evidence="1">
    <location>
        <begin position="12"/>
        <end position="23"/>
    </location>
</feature>
<organism evidence="4">
    <name type="scientific">Haemonchus placei</name>
    <name type="common">Barber's pole worm</name>
    <dbReference type="NCBI Taxonomy" id="6290"/>
    <lineage>
        <taxon>Eukaryota</taxon>
        <taxon>Metazoa</taxon>
        <taxon>Ecdysozoa</taxon>
        <taxon>Nematoda</taxon>
        <taxon>Chromadorea</taxon>
        <taxon>Rhabditida</taxon>
        <taxon>Rhabditina</taxon>
        <taxon>Rhabditomorpha</taxon>
        <taxon>Strongyloidea</taxon>
        <taxon>Trichostrongylidae</taxon>
        <taxon>Haemonchus</taxon>
    </lineage>
</organism>
<dbReference type="WBParaSite" id="HPLM_0001758101-mRNA-1">
    <property type="protein sequence ID" value="HPLM_0001758101-mRNA-1"/>
    <property type="gene ID" value="HPLM_0001758101"/>
</dbReference>
<dbReference type="Proteomes" id="UP000268014">
    <property type="component" value="Unassembled WGS sequence"/>
</dbReference>
<dbReference type="AlphaFoldDB" id="A0A0N4X028"/>
<feature type="compositionally biased region" description="Polar residues" evidence="1">
    <location>
        <begin position="1"/>
        <end position="11"/>
    </location>
</feature>
<evidence type="ECO:0000256" key="1">
    <source>
        <dbReference type="SAM" id="MobiDB-lite"/>
    </source>
</evidence>
<reference evidence="4" key="1">
    <citation type="submission" date="2017-02" db="UniProtKB">
        <authorList>
            <consortium name="WormBaseParasite"/>
        </authorList>
    </citation>
    <scope>IDENTIFICATION</scope>
</reference>
<evidence type="ECO:0000313" key="3">
    <source>
        <dbReference type="Proteomes" id="UP000268014"/>
    </source>
</evidence>
<name>A0A0N4X028_HAEPC</name>
<protein>
    <submittedName>
        <fullName evidence="4">Metallophosphoesterase</fullName>
    </submittedName>
</protein>
<proteinExistence type="predicted"/>
<evidence type="ECO:0000313" key="2">
    <source>
        <dbReference type="EMBL" id="VDO65770.1"/>
    </source>
</evidence>
<keyword evidence="3" id="KW-1185">Reference proteome</keyword>
<reference evidence="2 3" key="2">
    <citation type="submission" date="2018-11" db="EMBL/GenBank/DDBJ databases">
        <authorList>
            <consortium name="Pathogen Informatics"/>
        </authorList>
    </citation>
    <scope>NUCLEOTIDE SEQUENCE [LARGE SCALE GENOMIC DNA]</scope>
    <source>
        <strain evidence="2 3">MHpl1</strain>
    </source>
</reference>
<feature type="region of interest" description="Disordered" evidence="1">
    <location>
        <begin position="1"/>
        <end position="28"/>
    </location>
</feature>
<dbReference type="EMBL" id="UZAF01020035">
    <property type="protein sequence ID" value="VDO65770.1"/>
    <property type="molecule type" value="Genomic_DNA"/>
</dbReference>
<gene>
    <name evidence="2" type="ORF">HPLM_LOCUS17573</name>
</gene>
<accession>A0A0N4X028</accession>
<sequence>PVSSRFNGQTISHDEHDPPDLRFLDIGNGNPDLRLLTELRGDPV</sequence>
<evidence type="ECO:0000313" key="4">
    <source>
        <dbReference type="WBParaSite" id="HPLM_0001758101-mRNA-1"/>
    </source>
</evidence>